<organism evidence="1 2">
    <name type="scientific">Anaerobacillus isosaccharinicus</name>
    <dbReference type="NCBI Taxonomy" id="1532552"/>
    <lineage>
        <taxon>Bacteria</taxon>
        <taxon>Bacillati</taxon>
        <taxon>Bacillota</taxon>
        <taxon>Bacilli</taxon>
        <taxon>Bacillales</taxon>
        <taxon>Bacillaceae</taxon>
        <taxon>Anaerobacillus</taxon>
    </lineage>
</organism>
<evidence type="ECO:0000313" key="1">
    <source>
        <dbReference type="EMBL" id="XRP48437.1"/>
    </source>
</evidence>
<reference evidence="1 2" key="1">
    <citation type="journal article" date="2017" name="Genome Announc.">
        <title>Draft Genome Sequences of Four Alkaliphilic Bacteria Belonging to the Anaerobacillus Genus.</title>
        <authorList>
            <person name="Bassil N.M."/>
            <person name="Lloyd J.R."/>
        </authorList>
    </citation>
    <scope>NUCLEOTIDE SEQUENCE [LARGE SCALE GENOMIC DNA]</scope>
    <source>
        <strain evidence="1 2">NB2006</strain>
    </source>
</reference>
<proteinExistence type="predicted"/>
<evidence type="ECO:0000313" key="2">
    <source>
        <dbReference type="Proteomes" id="UP000180175"/>
    </source>
</evidence>
<keyword evidence="2" id="KW-1185">Reference proteome</keyword>
<gene>
    <name evidence="1" type="ORF">AWH56_26590</name>
</gene>
<sequence length="81" mass="9556">MQSLSRPHHFLWIKYKFLTMWGLFRGDFKLNEGFERTAELQEKARQEAISIGLLVTAEKNAEKALKEFFKSIGYRVNVTFN</sequence>
<dbReference type="EMBL" id="CP063356">
    <property type="protein sequence ID" value="XRP48437.1"/>
    <property type="molecule type" value="Genomic_DNA"/>
</dbReference>
<dbReference type="Proteomes" id="UP000180175">
    <property type="component" value="Chromosome"/>
</dbReference>
<accession>A0AC62A470</accession>
<reference evidence="1 2" key="2">
    <citation type="journal article" date="2019" name="Int. J. Syst. Evol. Microbiol.">
        <title>Anaerobacillus isosaccharinicus sp. nov., an alkaliphilic bacterium which degrades isosaccharinic acid.</title>
        <authorList>
            <person name="Bassil N.M."/>
            <person name="Lloyd J.R."/>
        </authorList>
    </citation>
    <scope>NUCLEOTIDE SEQUENCE [LARGE SCALE GENOMIC DNA]</scope>
    <source>
        <strain evidence="1 2">NB2006</strain>
    </source>
</reference>
<protein>
    <submittedName>
        <fullName evidence="1">DUF4230 domain-containing protein</fullName>
    </submittedName>
</protein>
<name>A0AC62A470_9BACI</name>